<dbReference type="PANTHER" id="PTHR42663">
    <property type="entry name" value="HYDROLASE C777.06C-RELATED-RELATED"/>
    <property type="match status" value="1"/>
</dbReference>
<evidence type="ECO:0000313" key="2">
    <source>
        <dbReference type="EMBL" id="PJK28885.1"/>
    </source>
</evidence>
<dbReference type="CDD" id="cd07715">
    <property type="entry name" value="TaR3-like_MBL-fold"/>
    <property type="match status" value="1"/>
</dbReference>
<accession>A0A2M9FZK3</accession>
<dbReference type="SUPFAM" id="SSF56281">
    <property type="entry name" value="Metallo-hydrolase/oxidoreductase"/>
    <property type="match status" value="1"/>
</dbReference>
<dbReference type="GO" id="GO:0016787">
    <property type="term" value="F:hydrolase activity"/>
    <property type="evidence" value="ECO:0007669"/>
    <property type="project" value="UniProtKB-KW"/>
</dbReference>
<dbReference type="AlphaFoldDB" id="A0A2M9FZK3"/>
<evidence type="ECO:0000259" key="1">
    <source>
        <dbReference type="SMART" id="SM00849"/>
    </source>
</evidence>
<dbReference type="Gene3D" id="3.60.15.10">
    <property type="entry name" value="Ribonuclease Z/Hydroxyacylglutathione hydrolase-like"/>
    <property type="match status" value="1"/>
</dbReference>
<keyword evidence="3" id="KW-1185">Reference proteome</keyword>
<feature type="domain" description="Metallo-beta-lactamase" evidence="1">
    <location>
        <begin position="31"/>
        <end position="220"/>
    </location>
</feature>
<organism evidence="2 3">
    <name type="scientific">Minwuia thermotolerans</name>
    <dbReference type="NCBI Taxonomy" id="2056226"/>
    <lineage>
        <taxon>Bacteria</taxon>
        <taxon>Pseudomonadati</taxon>
        <taxon>Pseudomonadota</taxon>
        <taxon>Alphaproteobacteria</taxon>
        <taxon>Minwuiales</taxon>
        <taxon>Minwuiaceae</taxon>
        <taxon>Minwuia</taxon>
    </lineage>
</organism>
<dbReference type="SMART" id="SM00849">
    <property type="entry name" value="Lactamase_B"/>
    <property type="match status" value="1"/>
</dbReference>
<dbReference type="PANTHER" id="PTHR42663:SF4">
    <property type="entry name" value="SLL1036 PROTEIN"/>
    <property type="match status" value="1"/>
</dbReference>
<name>A0A2M9FZK3_9PROT</name>
<reference evidence="2 3" key="1">
    <citation type="submission" date="2017-11" db="EMBL/GenBank/DDBJ databases">
        <title>Draft genome sequence of Rhizobiales bacterium SY3-13.</title>
        <authorList>
            <person name="Sun C."/>
        </authorList>
    </citation>
    <scope>NUCLEOTIDE SEQUENCE [LARGE SCALE GENOMIC DNA]</scope>
    <source>
        <strain evidence="2 3">SY3-13</strain>
    </source>
</reference>
<dbReference type="OrthoDB" id="9803916at2"/>
<dbReference type="InterPro" id="IPR001279">
    <property type="entry name" value="Metallo-B-lactamas"/>
</dbReference>
<comment type="caution">
    <text evidence="2">The sequence shown here is derived from an EMBL/GenBank/DDBJ whole genome shotgun (WGS) entry which is preliminary data.</text>
</comment>
<protein>
    <submittedName>
        <fullName evidence="2">MBL fold metallo-hydrolase</fullName>
    </submittedName>
</protein>
<dbReference type="Pfam" id="PF12706">
    <property type="entry name" value="Lactamase_B_2"/>
    <property type="match status" value="1"/>
</dbReference>
<dbReference type="EMBL" id="PHIG01000038">
    <property type="protein sequence ID" value="PJK28885.1"/>
    <property type="molecule type" value="Genomic_DNA"/>
</dbReference>
<gene>
    <name evidence="2" type="ORF">CVT23_14735</name>
</gene>
<evidence type="ECO:0000313" key="3">
    <source>
        <dbReference type="Proteomes" id="UP000229498"/>
    </source>
</evidence>
<keyword evidence="2" id="KW-0378">Hydrolase</keyword>
<dbReference type="RefSeq" id="WP_109794990.1">
    <property type="nucleotide sequence ID" value="NZ_PHIG01000038.1"/>
</dbReference>
<dbReference type="InterPro" id="IPR036866">
    <property type="entry name" value="RibonucZ/Hydroxyglut_hydro"/>
</dbReference>
<proteinExistence type="predicted"/>
<dbReference type="Proteomes" id="UP000229498">
    <property type="component" value="Unassembled WGS sequence"/>
</dbReference>
<sequence>MSGNDDFSVRFWGVRGSIACSAPDVIRYGGNTSSLEVRAGERLLLFDGGSGLRYLGKQLAAQPPGDADLFLTHTHFDHVCGLPFFVPFFIPGWKFRVWAGHLLPALTLERVLHDMMIAPLFPVPPTIFNADIDYRDFRAGEELAPADDVVVKTCPLEHPNDATGYRVEFDGRSICYITDTEHPAEGNDPRLVEFLKDADIVIYDASYTDEEYKQRVGWGHSTWEAGMRLCDAANAKTYVVFHHDPEHDDDFMDGIARDVETARPGSVVAREGMVLRP</sequence>